<dbReference type="RefSeq" id="WP_117442593.1">
    <property type="nucleotide sequence ID" value="NZ_JAJFEN010000107.1"/>
</dbReference>
<reference evidence="1 2" key="1">
    <citation type="submission" date="2018-08" db="EMBL/GenBank/DDBJ databases">
        <title>A genome reference for cultivated species of the human gut microbiota.</title>
        <authorList>
            <person name="Zou Y."/>
            <person name="Xue W."/>
            <person name="Luo G."/>
        </authorList>
    </citation>
    <scope>NUCLEOTIDE SEQUENCE [LARGE SCALE GENOMIC DNA]</scope>
    <source>
        <strain evidence="1 2">OF01-2LB</strain>
    </source>
</reference>
<comment type="caution">
    <text evidence="1">The sequence shown here is derived from an EMBL/GenBank/DDBJ whole genome shotgun (WGS) entry which is preliminary data.</text>
</comment>
<accession>A0A3E2VYF2</accession>
<gene>
    <name evidence="1" type="ORF">DXA38_07310</name>
</gene>
<dbReference type="EMBL" id="QVEV01000008">
    <property type="protein sequence ID" value="RGC16483.1"/>
    <property type="molecule type" value="Genomic_DNA"/>
</dbReference>
<sequence>MEDKEILQKTILFKDYEVVIQLPIHDDVSESCDNNIICFKSGKVFWEIKQLLECYSRENHINYFHEMYFDISKKNERILTCRGFYNHCVIDVYQKKIISIINNR</sequence>
<dbReference type="AlphaFoldDB" id="A0A3E2VYF2"/>
<dbReference type="Proteomes" id="UP000260025">
    <property type="component" value="Unassembled WGS sequence"/>
</dbReference>
<dbReference type="OrthoDB" id="2221434at2"/>
<name>A0A3E2VYF2_CLOIN</name>
<protein>
    <submittedName>
        <fullName evidence="1">Uncharacterized protein</fullName>
    </submittedName>
</protein>
<proteinExistence type="predicted"/>
<evidence type="ECO:0000313" key="1">
    <source>
        <dbReference type="EMBL" id="RGC16483.1"/>
    </source>
</evidence>
<organism evidence="1 2">
    <name type="scientific">Clostridium innocuum</name>
    <dbReference type="NCBI Taxonomy" id="1522"/>
    <lineage>
        <taxon>Bacteria</taxon>
        <taxon>Bacillati</taxon>
        <taxon>Bacillota</taxon>
        <taxon>Clostridia</taxon>
        <taxon>Eubacteriales</taxon>
        <taxon>Clostridiaceae</taxon>
        <taxon>Clostridium</taxon>
    </lineage>
</organism>
<evidence type="ECO:0000313" key="2">
    <source>
        <dbReference type="Proteomes" id="UP000260025"/>
    </source>
</evidence>